<feature type="region of interest" description="Disordered" evidence="8">
    <location>
        <begin position="1"/>
        <end position="29"/>
    </location>
</feature>
<dbReference type="PANTHER" id="PTHR11727">
    <property type="entry name" value="DIMETHYLADENOSINE TRANSFERASE"/>
    <property type="match status" value="1"/>
</dbReference>
<protein>
    <recommendedName>
        <fullName evidence="2">Mitochondrial transcription factor 1</fullName>
    </recommendedName>
</protein>
<dbReference type="Gene3D" id="3.40.50.150">
    <property type="entry name" value="Vaccinia Virus protein VP39"/>
    <property type="match status" value="1"/>
</dbReference>
<keyword evidence="10" id="KW-1185">Reference proteome</keyword>
<name>A0ABR3TAN0_9PEZI</name>
<evidence type="ECO:0000256" key="1">
    <source>
        <dbReference type="ARBA" id="ARBA00004173"/>
    </source>
</evidence>
<keyword evidence="3" id="KW-0489">Methyltransferase</keyword>
<dbReference type="Proteomes" id="UP001521184">
    <property type="component" value="Unassembled WGS sequence"/>
</dbReference>
<evidence type="ECO:0000256" key="2">
    <source>
        <dbReference type="ARBA" id="ARBA00013836"/>
    </source>
</evidence>
<dbReference type="InterPro" id="IPR029063">
    <property type="entry name" value="SAM-dependent_MTases_sf"/>
</dbReference>
<accession>A0ABR3TAN0</accession>
<reference evidence="9 10" key="1">
    <citation type="journal article" date="2023" name="Plant Dis.">
        <title>First Report of Diplodia intermedia Causing Canker and Dieback Diseases on Apple Trees in Canada.</title>
        <authorList>
            <person name="Ellouze W."/>
            <person name="Ilyukhin E."/>
            <person name="Sulman M."/>
            <person name="Ali S."/>
        </authorList>
    </citation>
    <scope>NUCLEOTIDE SEQUENCE [LARGE SCALE GENOMIC DNA]</scope>
    <source>
        <strain evidence="9 10">M45-28</strain>
    </source>
</reference>
<dbReference type="InterPro" id="IPR001737">
    <property type="entry name" value="KsgA/Erm"/>
</dbReference>
<dbReference type="SUPFAM" id="SSF53335">
    <property type="entry name" value="S-adenosyl-L-methionine-dependent methyltransferases"/>
    <property type="match status" value="1"/>
</dbReference>
<dbReference type="PANTHER" id="PTHR11727:SF17">
    <property type="entry name" value="DIMETHYLADENOSINE TRANSFERASE 1, MITOCHONDRIAL"/>
    <property type="match status" value="1"/>
</dbReference>
<evidence type="ECO:0000313" key="9">
    <source>
        <dbReference type="EMBL" id="KAL1636346.1"/>
    </source>
</evidence>
<organism evidence="9 10">
    <name type="scientific">Diplodia intermedia</name>
    <dbReference type="NCBI Taxonomy" id="856260"/>
    <lineage>
        <taxon>Eukaryota</taxon>
        <taxon>Fungi</taxon>
        <taxon>Dikarya</taxon>
        <taxon>Ascomycota</taxon>
        <taxon>Pezizomycotina</taxon>
        <taxon>Dothideomycetes</taxon>
        <taxon>Dothideomycetes incertae sedis</taxon>
        <taxon>Botryosphaeriales</taxon>
        <taxon>Botryosphaeriaceae</taxon>
        <taxon>Diplodia</taxon>
    </lineage>
</organism>
<evidence type="ECO:0000256" key="4">
    <source>
        <dbReference type="ARBA" id="ARBA00022679"/>
    </source>
</evidence>
<evidence type="ECO:0000256" key="6">
    <source>
        <dbReference type="ARBA" id="ARBA00022884"/>
    </source>
</evidence>
<dbReference type="InterPro" id="IPR023165">
    <property type="entry name" value="rRNA_Ade_diMease-like_C"/>
</dbReference>
<evidence type="ECO:0000256" key="3">
    <source>
        <dbReference type="ARBA" id="ARBA00022603"/>
    </source>
</evidence>
<evidence type="ECO:0000256" key="5">
    <source>
        <dbReference type="ARBA" id="ARBA00022691"/>
    </source>
</evidence>
<proteinExistence type="predicted"/>
<keyword evidence="6" id="KW-0694">RNA-binding</keyword>
<feature type="compositionally biased region" description="Basic residues" evidence="8">
    <location>
        <begin position="14"/>
        <end position="26"/>
    </location>
</feature>
<gene>
    <name evidence="9" type="ORF">SLS58_009839</name>
</gene>
<dbReference type="EMBL" id="JAKEKT020000103">
    <property type="protein sequence ID" value="KAL1636346.1"/>
    <property type="molecule type" value="Genomic_DNA"/>
</dbReference>
<comment type="subcellular location">
    <subcellularLocation>
        <location evidence="1">Mitochondrion</location>
    </subcellularLocation>
</comment>
<dbReference type="Gene3D" id="1.10.8.100">
    <property type="entry name" value="Ribosomal RNA adenine dimethylase-like, domain 2"/>
    <property type="match status" value="1"/>
</dbReference>
<evidence type="ECO:0000256" key="8">
    <source>
        <dbReference type="SAM" id="MobiDB-lite"/>
    </source>
</evidence>
<keyword evidence="4" id="KW-0808">Transferase</keyword>
<comment type="caution">
    <text evidence="9">The sequence shown here is derived from an EMBL/GenBank/DDBJ whole genome shotgun (WGS) entry which is preliminary data.</text>
</comment>
<sequence>MRPSLMRRSTTLGQRKKYSPLRKAQRSPRTPVLPLAHRLAKDDGRRRGAFDTRADIVSPALCDDILGYMAPSLNQYKNCDIIDVNPGAGLWSSKLHDFLNPRRHVLLEPDDFYKPFLQPLLDAPGSTYINGPANDNVLASLANTFLQGLLPDQHPLPQGDARLSEPNTSLLLLLNLSRVKARNPRLAYFTTREVLNDLSCLSWAHRGLGRYGQVRMLVWIGEYFKERILPRDLNQVDSHGLSFHRKTHTHSIAEHHSAKVARDDTTLELASAVRAADRMRSAGLVIPSHRQSRLHQMALSLLKDRDAQDIQAELRTKIIPEQSPVEELEELQALFKSKACSKPNLTPWRERMDYLQSCTEKALKDRRRSSLKLVPTWVIYDEMRRLEMIVVDEVYPAQERLAAKERWEKLKLETYKLVHEETNKGTRQTLYNIIDQRRAFYQNPSLLQWDNRSFEPLTTVPHEFYPQQSLCLLDVTPNPPLREHPLTEQNYWQRFATKLFERCAHPVGKTLDYMRHGSAEVIMPEAGRIHDPRRGGSLDVEDVRVRNLTPEMIDELVDAWKNWTFRPEDLEKAFTESRADFSDHLDADNPSIRSFYA</sequence>
<comment type="function">
    <text evidence="7">Mitochondrial transcription factor that confers selective promoter recognition on the core subunit of the yeast mitochondrial RNA polymerase. Interacts with DNA in a non-specific manner.</text>
</comment>
<evidence type="ECO:0000256" key="7">
    <source>
        <dbReference type="ARBA" id="ARBA00024915"/>
    </source>
</evidence>
<keyword evidence="5" id="KW-0949">S-adenosyl-L-methionine</keyword>
<evidence type="ECO:0000313" key="10">
    <source>
        <dbReference type="Proteomes" id="UP001521184"/>
    </source>
</evidence>